<evidence type="ECO:0000313" key="2">
    <source>
        <dbReference type="Proteomes" id="UP001558713"/>
    </source>
</evidence>
<protein>
    <recommendedName>
        <fullName evidence="3">RNase H type-1 domain-containing protein</fullName>
    </recommendedName>
</protein>
<evidence type="ECO:0000313" key="1">
    <source>
        <dbReference type="EMBL" id="KAL1214165.1"/>
    </source>
</evidence>
<reference evidence="1 2" key="1">
    <citation type="submission" date="2024-04" db="EMBL/GenBank/DDBJ databases">
        <title>Genome assembly C_amara_ONT_v2.</title>
        <authorList>
            <person name="Yant L."/>
            <person name="Moore C."/>
            <person name="Slenker M."/>
        </authorList>
    </citation>
    <scope>NUCLEOTIDE SEQUENCE [LARGE SCALE GENOMIC DNA]</scope>
    <source>
        <tissue evidence="1">Leaf</tissue>
    </source>
</reference>
<gene>
    <name evidence="1" type="ORF">V5N11_005724</name>
</gene>
<dbReference type="AlphaFoldDB" id="A0ABD1BHN0"/>
<name>A0ABD1BHN0_CARAN</name>
<proteinExistence type="predicted"/>
<evidence type="ECO:0008006" key="3">
    <source>
        <dbReference type="Google" id="ProtNLM"/>
    </source>
</evidence>
<comment type="caution">
    <text evidence="1">The sequence shown here is derived from an EMBL/GenBank/DDBJ whole genome shotgun (WGS) entry which is preliminary data.</text>
</comment>
<sequence length="81" mass="9388">MRKRNVTFELSSVQVVEAFEFPSRFPEYEILIAEIHHLLHKFVAWRAVLVPERCNTPALRIAHSVIEQGRSQSYISRGAHS</sequence>
<organism evidence="1 2">
    <name type="scientific">Cardamine amara subsp. amara</name>
    <dbReference type="NCBI Taxonomy" id="228776"/>
    <lineage>
        <taxon>Eukaryota</taxon>
        <taxon>Viridiplantae</taxon>
        <taxon>Streptophyta</taxon>
        <taxon>Embryophyta</taxon>
        <taxon>Tracheophyta</taxon>
        <taxon>Spermatophyta</taxon>
        <taxon>Magnoliopsida</taxon>
        <taxon>eudicotyledons</taxon>
        <taxon>Gunneridae</taxon>
        <taxon>Pentapetalae</taxon>
        <taxon>rosids</taxon>
        <taxon>malvids</taxon>
        <taxon>Brassicales</taxon>
        <taxon>Brassicaceae</taxon>
        <taxon>Cardamineae</taxon>
        <taxon>Cardamine</taxon>
    </lineage>
</organism>
<keyword evidence="2" id="KW-1185">Reference proteome</keyword>
<dbReference type="Proteomes" id="UP001558713">
    <property type="component" value="Unassembled WGS sequence"/>
</dbReference>
<accession>A0ABD1BHN0</accession>
<dbReference type="EMBL" id="JBANAX010000322">
    <property type="protein sequence ID" value="KAL1214165.1"/>
    <property type="molecule type" value="Genomic_DNA"/>
</dbReference>